<dbReference type="RefSeq" id="XP_060286617.1">
    <property type="nucleotide sequence ID" value="XM_060423140.1"/>
</dbReference>
<evidence type="ECO:0000313" key="6">
    <source>
        <dbReference type="EMBL" id="KAK1770404.1"/>
    </source>
</evidence>
<protein>
    <recommendedName>
        <fullName evidence="5">ATP-grasp domain-containing protein</fullName>
    </recommendedName>
</protein>
<sequence>MDSPGSAGKPQAGGCVQVSSRSQRVKLFDFVWVAYENPSCGNPWQSIDVVFSVKTEQSSVSADELLNDSDLSSVGFVLPTAAEFFLQCVRVAIEKGRGGSSVAKLIVPLTAGQIVRGDIIPLRFIDCEFVESCVSLAEPRGLYPGKPARGQQMGDLAALLGASAAGLLLQKNPEGLGDVDARSLSPFVEADMENRLSFPWIVEPTPRKTLVIVEGSRVHPDDGGTGPNIYLAAMALGIDMVVLDKPGHWLEGPEYAHWRKDFIQLDLPQPPDAKFAERVVKAVRSYGGEVDGIITFCDSYQAAVACAARELGLPTSSAEGLAIATNKYETSVFEGRTAHLVSSPQEAIRVAAVQGDSLYPCIIKPCNGWSSEGVFRIDSKSELLPALQSLAALAGSRHGNDFVIERYCSGPEVDANFVLLDGEILFFEVCDDFPKSADVNGFASPRGTQSFIELDSVFPSRLPESEINLLKICFHNTLLRLGLRSGILHLEGRIDNSMVEYRDDNGVLDLHAKNAHAHDAHVGTPPPAAWLIEINPRPPGMKGTQIIESTWGVDYWGLGLLIAVADKARARALARPFRNGPQYTCVMVFIPVDYDLASCEGVFASDDVCAELLERRPDLARNISRCGCLVKKGERVAHPSRGVNSFLAYFNVFSRNGRREALRLAREVREEVRFSFV</sequence>
<dbReference type="GO" id="GO:0016874">
    <property type="term" value="F:ligase activity"/>
    <property type="evidence" value="ECO:0007669"/>
    <property type="project" value="UniProtKB-KW"/>
</dbReference>
<keyword evidence="7" id="KW-1185">Reference proteome</keyword>
<evidence type="ECO:0000313" key="7">
    <source>
        <dbReference type="Proteomes" id="UP001244011"/>
    </source>
</evidence>
<dbReference type="GO" id="GO:0046872">
    <property type="term" value="F:metal ion binding"/>
    <property type="evidence" value="ECO:0007669"/>
    <property type="project" value="InterPro"/>
</dbReference>
<dbReference type="Proteomes" id="UP001244011">
    <property type="component" value="Unassembled WGS sequence"/>
</dbReference>
<dbReference type="InterPro" id="IPR052032">
    <property type="entry name" value="ATP-dep_AA_Ligase"/>
</dbReference>
<keyword evidence="1" id="KW-0436">Ligase</keyword>
<comment type="caution">
    <text evidence="6">The sequence shown here is derived from an EMBL/GenBank/DDBJ whole genome shotgun (WGS) entry which is preliminary data.</text>
</comment>
<dbReference type="PANTHER" id="PTHR43585:SF2">
    <property type="entry name" value="ATP-GRASP ENZYME FSQD"/>
    <property type="match status" value="1"/>
</dbReference>
<keyword evidence="3 4" id="KW-0067">ATP-binding</keyword>
<gene>
    <name evidence="6" type="ORF">QBC33DRAFT_265991</name>
</gene>
<reference evidence="6" key="1">
    <citation type="submission" date="2023-06" db="EMBL/GenBank/DDBJ databases">
        <title>Genome-scale phylogeny and comparative genomics of the fungal order Sordariales.</title>
        <authorList>
            <consortium name="Lawrence Berkeley National Laboratory"/>
            <person name="Hensen N."/>
            <person name="Bonometti L."/>
            <person name="Westerberg I."/>
            <person name="Brannstrom I.O."/>
            <person name="Guillou S."/>
            <person name="Cros-Aarteil S."/>
            <person name="Calhoun S."/>
            <person name="Haridas S."/>
            <person name="Kuo A."/>
            <person name="Mondo S."/>
            <person name="Pangilinan J."/>
            <person name="Riley R."/>
            <person name="Labutti K."/>
            <person name="Andreopoulos B."/>
            <person name="Lipzen A."/>
            <person name="Chen C."/>
            <person name="Yanf M."/>
            <person name="Daum C."/>
            <person name="Ng V."/>
            <person name="Clum A."/>
            <person name="Steindorff A."/>
            <person name="Ohm R."/>
            <person name="Martin F."/>
            <person name="Silar P."/>
            <person name="Natvig D."/>
            <person name="Lalanne C."/>
            <person name="Gautier V."/>
            <person name="Ament-Velasquez S.L."/>
            <person name="Kruys A."/>
            <person name="Hutchinson M.I."/>
            <person name="Powell A.J."/>
            <person name="Barry K."/>
            <person name="Miller A.N."/>
            <person name="Grigoriev I.V."/>
            <person name="Debuchy R."/>
            <person name="Gladieux P."/>
            <person name="Thoren M.H."/>
            <person name="Johannesson H."/>
        </authorList>
    </citation>
    <scope>NUCLEOTIDE SEQUENCE</scope>
    <source>
        <strain evidence="6">8032-3</strain>
    </source>
</reference>
<dbReference type="Gene3D" id="3.30.1490.20">
    <property type="entry name" value="ATP-grasp fold, A domain"/>
    <property type="match status" value="1"/>
</dbReference>
<name>A0AAJ0C839_9PEZI</name>
<dbReference type="Pfam" id="PF18130">
    <property type="entry name" value="ATPgrasp_N"/>
    <property type="match status" value="1"/>
</dbReference>
<dbReference type="Gene3D" id="3.40.50.20">
    <property type="match status" value="1"/>
</dbReference>
<dbReference type="AlphaFoldDB" id="A0AAJ0C839"/>
<feature type="domain" description="ATP-grasp" evidence="5">
    <location>
        <begin position="325"/>
        <end position="564"/>
    </location>
</feature>
<dbReference type="GeneID" id="85306327"/>
<dbReference type="Pfam" id="PF13535">
    <property type="entry name" value="ATP-grasp_4"/>
    <property type="match status" value="1"/>
</dbReference>
<dbReference type="InterPro" id="IPR041472">
    <property type="entry name" value="BL00235/CARNS1_N"/>
</dbReference>
<organism evidence="6 7">
    <name type="scientific">Phialemonium atrogriseum</name>
    <dbReference type="NCBI Taxonomy" id="1093897"/>
    <lineage>
        <taxon>Eukaryota</taxon>
        <taxon>Fungi</taxon>
        <taxon>Dikarya</taxon>
        <taxon>Ascomycota</taxon>
        <taxon>Pezizomycotina</taxon>
        <taxon>Sordariomycetes</taxon>
        <taxon>Sordariomycetidae</taxon>
        <taxon>Cephalothecales</taxon>
        <taxon>Cephalothecaceae</taxon>
        <taxon>Phialemonium</taxon>
    </lineage>
</organism>
<dbReference type="PANTHER" id="PTHR43585">
    <property type="entry name" value="FUMIPYRROLE BIOSYNTHESIS PROTEIN C"/>
    <property type="match status" value="1"/>
</dbReference>
<dbReference type="Gene3D" id="3.30.470.20">
    <property type="entry name" value="ATP-grasp fold, B domain"/>
    <property type="match status" value="1"/>
</dbReference>
<dbReference type="PROSITE" id="PS50975">
    <property type="entry name" value="ATP_GRASP"/>
    <property type="match status" value="1"/>
</dbReference>
<evidence type="ECO:0000256" key="1">
    <source>
        <dbReference type="ARBA" id="ARBA00022598"/>
    </source>
</evidence>
<evidence type="ECO:0000256" key="2">
    <source>
        <dbReference type="ARBA" id="ARBA00022741"/>
    </source>
</evidence>
<evidence type="ECO:0000256" key="4">
    <source>
        <dbReference type="PROSITE-ProRule" id="PRU00409"/>
    </source>
</evidence>
<dbReference type="InterPro" id="IPR011761">
    <property type="entry name" value="ATP-grasp"/>
</dbReference>
<evidence type="ECO:0000256" key="3">
    <source>
        <dbReference type="ARBA" id="ARBA00022840"/>
    </source>
</evidence>
<keyword evidence="2 4" id="KW-0547">Nucleotide-binding</keyword>
<dbReference type="InterPro" id="IPR013815">
    <property type="entry name" value="ATP_grasp_subdomain_1"/>
</dbReference>
<evidence type="ECO:0000259" key="5">
    <source>
        <dbReference type="PROSITE" id="PS50975"/>
    </source>
</evidence>
<proteinExistence type="predicted"/>
<dbReference type="EMBL" id="MU839000">
    <property type="protein sequence ID" value="KAK1770404.1"/>
    <property type="molecule type" value="Genomic_DNA"/>
</dbReference>
<accession>A0AAJ0C839</accession>
<dbReference type="GO" id="GO:0005524">
    <property type="term" value="F:ATP binding"/>
    <property type="evidence" value="ECO:0007669"/>
    <property type="project" value="UniProtKB-UniRule"/>
</dbReference>
<dbReference type="SUPFAM" id="SSF56059">
    <property type="entry name" value="Glutathione synthetase ATP-binding domain-like"/>
    <property type="match status" value="1"/>
</dbReference>